<accession>A0A368Y2A5</accession>
<evidence type="ECO:0000256" key="2">
    <source>
        <dbReference type="RuleBase" id="RU362097"/>
    </source>
</evidence>
<dbReference type="AlphaFoldDB" id="A0A368Y2A5"/>
<comment type="caution">
    <text evidence="4">The sequence shown here is derived from an EMBL/GenBank/DDBJ whole genome shotgun (WGS) entry which is preliminary data.</text>
</comment>
<reference evidence="4 5" key="1">
    <citation type="submission" date="2018-07" db="EMBL/GenBank/DDBJ databases">
        <title>Genomic Encyclopedia of Type Strains, Phase IV (KMG-IV): sequencing the most valuable type-strain genomes for metagenomic binning, comparative biology and taxonomic classification.</title>
        <authorList>
            <person name="Goeker M."/>
        </authorList>
    </citation>
    <scope>NUCLEOTIDE SEQUENCE [LARGE SCALE GENOMIC DNA]</scope>
    <source>
        <strain evidence="4 5">DSM 21634</strain>
    </source>
</reference>
<evidence type="ECO:0000256" key="1">
    <source>
        <dbReference type="ARBA" id="ARBA00007613"/>
    </source>
</evidence>
<dbReference type="InterPro" id="IPR003423">
    <property type="entry name" value="OMP_efflux"/>
</dbReference>
<protein>
    <submittedName>
        <fullName evidence="4">Multidrug efflux system outer membrane protein</fullName>
    </submittedName>
</protein>
<dbReference type="Gene3D" id="1.20.1600.10">
    <property type="entry name" value="Outer membrane efflux proteins (OEP)"/>
    <property type="match status" value="1"/>
</dbReference>
<dbReference type="Pfam" id="PF02321">
    <property type="entry name" value="OEP"/>
    <property type="match status" value="2"/>
</dbReference>
<dbReference type="PANTHER" id="PTHR30203">
    <property type="entry name" value="OUTER MEMBRANE CATION EFFLUX PROTEIN"/>
    <property type="match status" value="1"/>
</dbReference>
<evidence type="ECO:0000256" key="3">
    <source>
        <dbReference type="SAM" id="Coils"/>
    </source>
</evidence>
<evidence type="ECO:0000313" key="5">
    <source>
        <dbReference type="Proteomes" id="UP000252884"/>
    </source>
</evidence>
<dbReference type="Proteomes" id="UP000252884">
    <property type="component" value="Unassembled WGS sequence"/>
</dbReference>
<feature type="signal peptide" evidence="2">
    <location>
        <begin position="1"/>
        <end position="26"/>
    </location>
</feature>
<evidence type="ECO:0000313" key="4">
    <source>
        <dbReference type="EMBL" id="RCW74440.1"/>
    </source>
</evidence>
<keyword evidence="2" id="KW-1134">Transmembrane beta strand</keyword>
<dbReference type="OrthoDB" id="9770517at2"/>
<keyword evidence="2" id="KW-0449">Lipoprotein</keyword>
<organism evidence="4 5">
    <name type="scientific">Pseudorhodoferax soli</name>
    <dbReference type="NCBI Taxonomy" id="545864"/>
    <lineage>
        <taxon>Bacteria</taxon>
        <taxon>Pseudomonadati</taxon>
        <taxon>Pseudomonadota</taxon>
        <taxon>Betaproteobacteria</taxon>
        <taxon>Burkholderiales</taxon>
        <taxon>Comamonadaceae</taxon>
    </lineage>
</organism>
<dbReference type="SUPFAM" id="SSF56954">
    <property type="entry name" value="Outer membrane efflux proteins (OEP)"/>
    <property type="match status" value="1"/>
</dbReference>
<comment type="similarity">
    <text evidence="1 2">Belongs to the outer membrane factor (OMF) (TC 1.B.17) family.</text>
</comment>
<dbReference type="Gene3D" id="2.20.200.10">
    <property type="entry name" value="Outer membrane efflux proteins (OEP)"/>
    <property type="match status" value="1"/>
</dbReference>
<name>A0A368Y2A5_9BURK</name>
<dbReference type="RefSeq" id="WP_114467536.1">
    <property type="nucleotide sequence ID" value="NZ_QPJK01000002.1"/>
</dbReference>
<keyword evidence="3" id="KW-0175">Coiled coil</keyword>
<dbReference type="NCBIfam" id="TIGR01845">
    <property type="entry name" value="outer_NodT"/>
    <property type="match status" value="1"/>
</dbReference>
<gene>
    <name evidence="4" type="ORF">DES41_102763</name>
</gene>
<dbReference type="InterPro" id="IPR010131">
    <property type="entry name" value="MdtP/NodT-like"/>
</dbReference>
<dbReference type="GO" id="GO:0005886">
    <property type="term" value="C:plasma membrane"/>
    <property type="evidence" value="ECO:0007669"/>
    <property type="project" value="UniProtKB-SubCell"/>
</dbReference>
<feature type="coiled-coil region" evidence="3">
    <location>
        <begin position="428"/>
        <end position="455"/>
    </location>
</feature>
<feature type="chain" id="PRO_5016484572" evidence="2">
    <location>
        <begin position="27"/>
        <end position="470"/>
    </location>
</feature>
<keyword evidence="2" id="KW-0732">Signal</keyword>
<sequence>MRLNFIVTPLLAALILAGCASGPLPAAPAEHALPTVPVAFKEGNARFTTVAPAEQAERGAWWLGFDDPVLGDLVERAAARNTSVQEAAARLAQARALLRNAEADRAPQIGIGAGAQRGAGADTAQGRQPASVLTAKANFSYELDLFGRLAQARDAAGLDADARAALLQSTRLMVQAETAQTYLTLRALDDERALVRQTVAAYDDTLRLTQRRFDAGDVAELDLVRVQGEVAANEAEALALDRRRTELEHALAVLVGEAASSFTLAPQDWRSALPRIPAGVPATVLARRPDVSAAQLSLQAAQARVGVARTAWFPDIALTGSGGFASTDLGDLFKWSARSWGIGALLSLPIFDGGRREANLANAAAQLDVAAAGYRAQVLGAFRDVEDQLAALRLLDEQAQAQGRAVTAATRASALSETRYRNGLVSQIELLDARRSELRNRRQALQVKSAQYQATVGLVRALGGGWDRGA</sequence>
<dbReference type="PROSITE" id="PS51257">
    <property type="entry name" value="PROKAR_LIPOPROTEIN"/>
    <property type="match status" value="1"/>
</dbReference>
<dbReference type="GO" id="GO:0015562">
    <property type="term" value="F:efflux transmembrane transporter activity"/>
    <property type="evidence" value="ECO:0007669"/>
    <property type="project" value="InterPro"/>
</dbReference>
<dbReference type="PANTHER" id="PTHR30203:SF33">
    <property type="entry name" value="BLR4455 PROTEIN"/>
    <property type="match status" value="1"/>
</dbReference>
<comment type="subcellular location">
    <subcellularLocation>
        <location evidence="2">Cell membrane</location>
        <topology evidence="2">Lipid-anchor</topology>
    </subcellularLocation>
</comment>
<keyword evidence="2" id="KW-0472">Membrane</keyword>
<keyword evidence="2" id="KW-0812">Transmembrane</keyword>
<keyword evidence="5" id="KW-1185">Reference proteome</keyword>
<keyword evidence="2" id="KW-0564">Palmitate</keyword>
<dbReference type="EMBL" id="QPJK01000002">
    <property type="protein sequence ID" value="RCW74440.1"/>
    <property type="molecule type" value="Genomic_DNA"/>
</dbReference>
<proteinExistence type="inferred from homology"/>